<organism evidence="2">
    <name type="scientific">uncultured Caudovirales phage</name>
    <dbReference type="NCBI Taxonomy" id="2100421"/>
    <lineage>
        <taxon>Viruses</taxon>
        <taxon>Duplodnaviria</taxon>
        <taxon>Heunggongvirae</taxon>
        <taxon>Uroviricota</taxon>
        <taxon>Caudoviricetes</taxon>
        <taxon>Peduoviridae</taxon>
        <taxon>Maltschvirus</taxon>
        <taxon>Maltschvirus maltsch</taxon>
    </lineage>
</organism>
<protein>
    <submittedName>
        <fullName evidence="2">Uncharacterized protein</fullName>
    </submittedName>
</protein>
<gene>
    <name evidence="1" type="ORF">UFOVP1112_30</name>
    <name evidence="2" type="ORF">UFOVP1385_3</name>
    <name evidence="3" type="ORF">UFOVP1478_39</name>
</gene>
<reference evidence="2" key="1">
    <citation type="submission" date="2020-05" db="EMBL/GenBank/DDBJ databases">
        <authorList>
            <person name="Chiriac C."/>
            <person name="Salcher M."/>
            <person name="Ghai R."/>
            <person name="Kavagutti S V."/>
        </authorList>
    </citation>
    <scope>NUCLEOTIDE SEQUENCE</scope>
</reference>
<proteinExistence type="predicted"/>
<evidence type="ECO:0000313" key="1">
    <source>
        <dbReference type="EMBL" id="CAB4184763.1"/>
    </source>
</evidence>
<evidence type="ECO:0000313" key="3">
    <source>
        <dbReference type="EMBL" id="CAB4215584.1"/>
    </source>
</evidence>
<evidence type="ECO:0000313" key="2">
    <source>
        <dbReference type="EMBL" id="CAB4203774.1"/>
    </source>
</evidence>
<dbReference type="EMBL" id="LR797335">
    <property type="protein sequence ID" value="CAB4203774.1"/>
    <property type="molecule type" value="Genomic_DNA"/>
</dbReference>
<name>A0A6J5S5J8_9CAUD</name>
<dbReference type="EMBL" id="LR797425">
    <property type="protein sequence ID" value="CAB4215584.1"/>
    <property type="molecule type" value="Genomic_DNA"/>
</dbReference>
<dbReference type="EMBL" id="LR797063">
    <property type="protein sequence ID" value="CAB4184763.1"/>
    <property type="molecule type" value="Genomic_DNA"/>
</dbReference>
<accession>A0A6J5S5J8</accession>
<sequence>MKFYVDSVCVLELSPVQEKIILDSVPADIFVSDMQRRVNWVITQKLDGSFDSLFQHWLPILQTRYDSLPSKSEPFAELVFSQPDYKPSVGVPVNE</sequence>